<name>A0AAP2CQA4_9BACT</name>
<keyword evidence="5" id="KW-1185">Reference proteome</keyword>
<comment type="subcellular location">
    <subcellularLocation>
        <location evidence="1">Cell outer membrane</location>
        <topology evidence="1">Multi-pass membrane protein</topology>
    </subcellularLocation>
</comment>
<dbReference type="PROSITE" id="PS52016">
    <property type="entry name" value="TONB_DEPENDENT_REC_3"/>
    <property type="match status" value="1"/>
</dbReference>
<organism evidence="4 5">
    <name type="scientific">Litoribacter ruber</name>
    <dbReference type="NCBI Taxonomy" id="702568"/>
    <lineage>
        <taxon>Bacteria</taxon>
        <taxon>Pseudomonadati</taxon>
        <taxon>Bacteroidota</taxon>
        <taxon>Cytophagia</taxon>
        <taxon>Cytophagales</taxon>
        <taxon>Cyclobacteriaceae</taxon>
        <taxon>Litoribacter</taxon>
    </lineage>
</organism>
<evidence type="ECO:0000313" key="4">
    <source>
        <dbReference type="EMBL" id="MBS9525957.1"/>
    </source>
</evidence>
<keyword evidence="1" id="KW-0813">Transport</keyword>
<dbReference type="InterPro" id="IPR037066">
    <property type="entry name" value="Plug_dom_sf"/>
</dbReference>
<dbReference type="EMBL" id="JAHCMY010000026">
    <property type="protein sequence ID" value="MBS9525957.1"/>
    <property type="molecule type" value="Genomic_DNA"/>
</dbReference>
<dbReference type="RefSeq" id="WP_213946816.1">
    <property type="nucleotide sequence ID" value="NZ_JAHCMY010000026.1"/>
</dbReference>
<keyword evidence="1" id="KW-0998">Cell outer membrane</keyword>
<comment type="caution">
    <text evidence="4">The sequence shown here is derived from an EMBL/GenBank/DDBJ whole genome shotgun (WGS) entry which is preliminary data.</text>
</comment>
<dbReference type="Proteomes" id="UP001319104">
    <property type="component" value="Unassembled WGS sequence"/>
</dbReference>
<feature type="signal peptide" evidence="2">
    <location>
        <begin position="1"/>
        <end position="26"/>
    </location>
</feature>
<keyword evidence="1" id="KW-1134">Transmembrane beta strand</keyword>
<keyword evidence="1" id="KW-0472">Membrane</keyword>
<gene>
    <name evidence="4" type="ORF">KI659_18195</name>
</gene>
<evidence type="ECO:0000256" key="2">
    <source>
        <dbReference type="SAM" id="SignalP"/>
    </source>
</evidence>
<feature type="chain" id="PRO_5042859693" evidence="2">
    <location>
        <begin position="27"/>
        <end position="896"/>
    </location>
</feature>
<dbReference type="InterPro" id="IPR012910">
    <property type="entry name" value="Plug_dom"/>
</dbReference>
<dbReference type="Gene3D" id="2.60.40.1930">
    <property type="match status" value="1"/>
</dbReference>
<dbReference type="AlphaFoldDB" id="A0AAP2CQA4"/>
<comment type="similarity">
    <text evidence="1">Belongs to the TonB-dependent receptor family.</text>
</comment>
<evidence type="ECO:0000313" key="5">
    <source>
        <dbReference type="Proteomes" id="UP001319104"/>
    </source>
</evidence>
<protein>
    <submittedName>
        <fullName evidence="4">TonB-dependent receptor plug domain-containing protein</fullName>
    </submittedName>
</protein>
<keyword evidence="2" id="KW-0732">Signal</keyword>
<feature type="domain" description="TonB-dependent receptor plug" evidence="3">
    <location>
        <begin position="722"/>
        <end position="798"/>
    </location>
</feature>
<dbReference type="SUPFAM" id="SSF56935">
    <property type="entry name" value="Porins"/>
    <property type="match status" value="1"/>
</dbReference>
<accession>A0AAP2CQA4</accession>
<reference evidence="4 5" key="1">
    <citation type="submission" date="2021-05" db="EMBL/GenBank/DDBJ databases">
        <authorList>
            <person name="Zhang Z.D."/>
            <person name="Osman G."/>
        </authorList>
    </citation>
    <scope>NUCLEOTIDE SEQUENCE [LARGE SCALE GENOMIC DNA]</scope>
    <source>
        <strain evidence="4 5">KCTC 32217</strain>
    </source>
</reference>
<dbReference type="InterPro" id="IPR039426">
    <property type="entry name" value="TonB-dep_rcpt-like"/>
</dbReference>
<keyword evidence="1" id="KW-0812">Transmembrane</keyword>
<keyword evidence="4" id="KW-0675">Receptor</keyword>
<dbReference type="Gene3D" id="2.170.130.10">
    <property type="entry name" value="TonB-dependent receptor, plug domain"/>
    <property type="match status" value="1"/>
</dbReference>
<evidence type="ECO:0000259" key="3">
    <source>
        <dbReference type="Pfam" id="PF07715"/>
    </source>
</evidence>
<proteinExistence type="inferred from homology"/>
<dbReference type="Pfam" id="PF07715">
    <property type="entry name" value="Plug"/>
    <property type="match status" value="1"/>
</dbReference>
<dbReference type="GO" id="GO:0009279">
    <property type="term" value="C:cell outer membrane"/>
    <property type="evidence" value="ECO:0007669"/>
    <property type="project" value="UniProtKB-SubCell"/>
</dbReference>
<sequence>MRKPISLAIAGLFVLTLASFSRPSNGNLEELTERIISLLRNYVEETPEEKVFLHMDKDYYAAGEDLWFSVYLTAGSPDVLSPLSKVVYVDLLDNKGKLISQKTVKMQEGHGFGDFKLDPFLAEGVYHIKAYSTWSKGFGEGQIFAKAIDVLDPLNMDFQPHADISLETENEKVNYKADISAVNSRLKPLSGNLSYEVLNRNGVLKTGEIELGEGGKAMLEFQLGLEDVKSPTFLKLTKVENEEFKIERQVRLGYPLEVVDMQFLPEGGELIAGLPNVVAFRAAYPDGTPAEVNGEITIGEENIPFATNVNGLGKVSLNPQPGKGMSSAIIKDDGKKVKVSMPEIKNKGINLTVDSRNPQLLSLLIQASNYGDIDPQMEGLLVVHARGRIGYMQKLDLRAGVTGARVPKNQLPSGINQVSVLSPEGVPLAERLVFVDFENVPEIEIEGSKMDFKGRGENSVKLKMNADVFEGGKYSVSITDASNPQLGGGSNILTYLKFASELKGNISDKDIYQDGRLDANAIDLILLTHGWRRFEWEAVFEQRLKNDGYIEEGINVIGTIKPKSKRALAGGTMNIFSRGEEEEFLMADFSETGQFIIDALDFQDTTTLVLTAEDGKHKKALDITVDPPVSKYENWEGFQPLLKSHIINPTFKDYLESADKQRKANFAFDDMDIMDLDEFVVQTRQIADEKDGITRMYGQGDKILKTADIPGVESYGTIFEMMMGRLPGVRIKPDIMSPVVTIRGQGSLSTLQPIFLLDNVQVDIDVINTINPRDVDTIEAFTDGASNAIFGSAGAGGVIAVYTKQGGNAYSPEEGVLHTKYPGYSTAREFYMPKYDEENSSKPDFRTTLYWNPLVSWNGNEAEIAFYNNDISDKFKVVVQGIDQFGRLSYAEKVID</sequence>
<evidence type="ECO:0000256" key="1">
    <source>
        <dbReference type="PROSITE-ProRule" id="PRU01360"/>
    </source>
</evidence>